<keyword evidence="2" id="KW-0813">Transport</keyword>
<feature type="transmembrane region" description="Helical" evidence="7">
    <location>
        <begin position="223"/>
        <end position="244"/>
    </location>
</feature>
<dbReference type="PANTHER" id="PTHR36838:SF1">
    <property type="entry name" value="SLR1864 PROTEIN"/>
    <property type="match status" value="1"/>
</dbReference>
<feature type="transmembrane region" description="Helical" evidence="7">
    <location>
        <begin position="6"/>
        <end position="25"/>
    </location>
</feature>
<dbReference type="Proteomes" id="UP001431784">
    <property type="component" value="Unassembled WGS sequence"/>
</dbReference>
<reference evidence="8" key="1">
    <citation type="submission" date="2023-02" db="EMBL/GenBank/DDBJ databases">
        <title>Description of Roseinatronobacter alkalisoli sp. nov., an alkaliphilic bacerium isolated from soda soil.</title>
        <authorList>
            <person name="Wei W."/>
        </authorList>
    </citation>
    <scope>NUCLEOTIDE SEQUENCE</scope>
    <source>
        <strain evidence="8">HJB301</strain>
    </source>
</reference>
<feature type="transmembrane region" description="Helical" evidence="7">
    <location>
        <begin position="170"/>
        <end position="188"/>
    </location>
</feature>
<organism evidence="8 9">
    <name type="scientific">Roseinatronobacter alkalisoli</name>
    <dbReference type="NCBI Taxonomy" id="3028235"/>
    <lineage>
        <taxon>Bacteria</taxon>
        <taxon>Pseudomonadati</taxon>
        <taxon>Pseudomonadota</taxon>
        <taxon>Alphaproteobacteria</taxon>
        <taxon>Rhodobacterales</taxon>
        <taxon>Paracoccaceae</taxon>
        <taxon>Roseinatronobacter</taxon>
    </lineage>
</organism>
<feature type="transmembrane region" description="Helical" evidence="7">
    <location>
        <begin position="250"/>
        <end position="274"/>
    </location>
</feature>
<evidence type="ECO:0000256" key="3">
    <source>
        <dbReference type="ARBA" id="ARBA00022475"/>
    </source>
</evidence>
<sequence>MTLIQTFLPVFAVIGIGFIAIRTRYLDPAAVQPMGMVVIRIALPALILLALTGSSAHGTLNKGFLLAYAAGSLTSMLICMAIARYVLGLSWTVTAVVGLAVSMANSSFMGLPIAQVLMGADLATLILAHCMIVENVLILPLALLLMALAGQGDVGQTRRKIIGDMLRNPLLIALLLGLTISFAGIQLPDVARDTLAFLARISGPIALLVIGGMLASLPAQGRVSVVGLMVVGKLAVHPLAVWGATSVIGGISGVMVVGAVLFAAMPMITIFPLLGARAGQGQLSAYGLLIATLCSFVTLPVVVYLLGLA</sequence>
<keyword evidence="6 7" id="KW-0472">Membrane</keyword>
<feature type="transmembrane region" description="Helical" evidence="7">
    <location>
        <begin position="93"/>
        <end position="114"/>
    </location>
</feature>
<dbReference type="EMBL" id="JAQZSM010000012">
    <property type="protein sequence ID" value="MDD7972055.1"/>
    <property type="molecule type" value="Genomic_DNA"/>
</dbReference>
<keyword evidence="9" id="KW-1185">Reference proteome</keyword>
<comment type="caution">
    <text evidence="8">The sequence shown here is derived from an EMBL/GenBank/DDBJ whole genome shotgun (WGS) entry which is preliminary data.</text>
</comment>
<comment type="subcellular location">
    <subcellularLocation>
        <location evidence="1">Membrane</location>
        <topology evidence="1">Multi-pass membrane protein</topology>
    </subcellularLocation>
</comment>
<feature type="transmembrane region" description="Helical" evidence="7">
    <location>
        <begin position="194"/>
        <end position="216"/>
    </location>
</feature>
<evidence type="ECO:0000256" key="5">
    <source>
        <dbReference type="ARBA" id="ARBA00022989"/>
    </source>
</evidence>
<keyword evidence="3" id="KW-1003">Cell membrane</keyword>
<dbReference type="RefSeq" id="WP_274352735.1">
    <property type="nucleotide sequence ID" value="NZ_JAQZSM010000012.1"/>
</dbReference>
<keyword evidence="5 7" id="KW-1133">Transmembrane helix</keyword>
<evidence type="ECO:0000256" key="6">
    <source>
        <dbReference type="ARBA" id="ARBA00023136"/>
    </source>
</evidence>
<feature type="transmembrane region" description="Helical" evidence="7">
    <location>
        <begin position="37"/>
        <end position="58"/>
    </location>
</feature>
<feature type="transmembrane region" description="Helical" evidence="7">
    <location>
        <begin position="126"/>
        <end position="149"/>
    </location>
</feature>
<dbReference type="PANTHER" id="PTHR36838">
    <property type="entry name" value="AUXIN EFFLUX CARRIER FAMILY PROTEIN"/>
    <property type="match status" value="1"/>
</dbReference>
<evidence type="ECO:0000313" key="8">
    <source>
        <dbReference type="EMBL" id="MDD7972055.1"/>
    </source>
</evidence>
<evidence type="ECO:0000256" key="1">
    <source>
        <dbReference type="ARBA" id="ARBA00004141"/>
    </source>
</evidence>
<feature type="transmembrane region" description="Helical" evidence="7">
    <location>
        <begin position="64"/>
        <end position="86"/>
    </location>
</feature>
<keyword evidence="4 7" id="KW-0812">Transmembrane</keyword>
<evidence type="ECO:0000313" key="9">
    <source>
        <dbReference type="Proteomes" id="UP001431784"/>
    </source>
</evidence>
<protein>
    <submittedName>
        <fullName evidence="8">AEC family transporter</fullName>
    </submittedName>
</protein>
<dbReference type="InterPro" id="IPR004776">
    <property type="entry name" value="Mem_transp_PIN-like"/>
</dbReference>
<accession>A0ABT5TAB0</accession>
<proteinExistence type="predicted"/>
<feature type="transmembrane region" description="Helical" evidence="7">
    <location>
        <begin position="286"/>
        <end position="306"/>
    </location>
</feature>
<evidence type="ECO:0000256" key="7">
    <source>
        <dbReference type="SAM" id="Phobius"/>
    </source>
</evidence>
<gene>
    <name evidence="8" type="ORF">PUT78_13195</name>
</gene>
<dbReference type="Pfam" id="PF03547">
    <property type="entry name" value="Mem_trans"/>
    <property type="match status" value="1"/>
</dbReference>
<name>A0ABT5TAB0_9RHOB</name>
<evidence type="ECO:0000256" key="4">
    <source>
        <dbReference type="ARBA" id="ARBA00022692"/>
    </source>
</evidence>
<evidence type="ECO:0000256" key="2">
    <source>
        <dbReference type="ARBA" id="ARBA00022448"/>
    </source>
</evidence>